<dbReference type="Pfam" id="PF13193">
    <property type="entry name" value="AMP-binding_C"/>
    <property type="match status" value="1"/>
</dbReference>
<accession>A0AA35RQZ7</accession>
<gene>
    <name evidence="3" type="ORF">GBAR_LOCUS9910</name>
</gene>
<dbReference type="SUPFAM" id="SSF56801">
    <property type="entry name" value="Acetyl-CoA synthetase-like"/>
    <property type="match status" value="1"/>
</dbReference>
<dbReference type="InterPro" id="IPR025110">
    <property type="entry name" value="AMP-bd_C"/>
</dbReference>
<evidence type="ECO:0000313" key="4">
    <source>
        <dbReference type="Proteomes" id="UP001174909"/>
    </source>
</evidence>
<dbReference type="Proteomes" id="UP001174909">
    <property type="component" value="Unassembled WGS sequence"/>
</dbReference>
<feature type="domain" description="AMP-binding enzyme C-terminal" evidence="2">
    <location>
        <begin position="59"/>
        <end position="138"/>
    </location>
</feature>
<dbReference type="Gene3D" id="3.30.300.30">
    <property type="match status" value="1"/>
</dbReference>
<dbReference type="GO" id="GO:0005739">
    <property type="term" value="C:mitochondrion"/>
    <property type="evidence" value="ECO:0007669"/>
    <property type="project" value="TreeGrafter"/>
</dbReference>
<dbReference type="EC" id="6.2.1.1" evidence="1"/>
<sequence>MARTIYGNHQNFMDVYYNPHPGVYFTGDGALRDENGLYRITGRVDDIIMSKGHRIGTAELECAMNTEPRVAETAVVGYPHEIYGEGIYAFVILKDGVVASVETIAEDLKTIVRKKIASFALPNQFLIVPGLPKTRSGKIMRRILRKIAADRHEELGDVSTLADPSVVEKIVQEHNLLKNDN</sequence>
<evidence type="ECO:0000259" key="2">
    <source>
        <dbReference type="Pfam" id="PF13193"/>
    </source>
</evidence>
<proteinExistence type="predicted"/>
<dbReference type="InterPro" id="IPR042099">
    <property type="entry name" value="ANL_N_sf"/>
</dbReference>
<dbReference type="InterPro" id="IPR045851">
    <property type="entry name" value="AMP-bd_C_sf"/>
</dbReference>
<dbReference type="PANTHER" id="PTHR24095">
    <property type="entry name" value="ACETYL-COENZYME A SYNTHETASE"/>
    <property type="match status" value="1"/>
</dbReference>
<organism evidence="3 4">
    <name type="scientific">Geodia barretti</name>
    <name type="common">Barrett's horny sponge</name>
    <dbReference type="NCBI Taxonomy" id="519541"/>
    <lineage>
        <taxon>Eukaryota</taxon>
        <taxon>Metazoa</taxon>
        <taxon>Porifera</taxon>
        <taxon>Demospongiae</taxon>
        <taxon>Heteroscleromorpha</taxon>
        <taxon>Tetractinellida</taxon>
        <taxon>Astrophorina</taxon>
        <taxon>Geodiidae</taxon>
        <taxon>Geodia</taxon>
    </lineage>
</organism>
<dbReference type="EMBL" id="CASHTH010001495">
    <property type="protein sequence ID" value="CAI8016115.1"/>
    <property type="molecule type" value="Genomic_DNA"/>
</dbReference>
<dbReference type="AlphaFoldDB" id="A0AA35RQZ7"/>
<dbReference type="Gene3D" id="3.40.50.12780">
    <property type="entry name" value="N-terminal domain of ligase-like"/>
    <property type="match status" value="1"/>
</dbReference>
<dbReference type="GO" id="GO:0006085">
    <property type="term" value="P:acetyl-CoA biosynthetic process"/>
    <property type="evidence" value="ECO:0007669"/>
    <property type="project" value="TreeGrafter"/>
</dbReference>
<protein>
    <recommendedName>
        <fullName evidence="1">acetate--CoA ligase</fullName>
        <ecNumber evidence="1">6.2.1.1</ecNumber>
    </recommendedName>
</protein>
<dbReference type="GO" id="GO:0003987">
    <property type="term" value="F:acetate-CoA ligase activity"/>
    <property type="evidence" value="ECO:0007669"/>
    <property type="project" value="UniProtKB-EC"/>
</dbReference>
<evidence type="ECO:0000313" key="3">
    <source>
        <dbReference type="EMBL" id="CAI8016115.1"/>
    </source>
</evidence>
<evidence type="ECO:0000256" key="1">
    <source>
        <dbReference type="ARBA" id="ARBA00013275"/>
    </source>
</evidence>
<dbReference type="PANTHER" id="PTHR24095:SF14">
    <property type="entry name" value="ACETYL-COENZYME A SYNTHETASE 1"/>
    <property type="match status" value="1"/>
</dbReference>
<keyword evidence="4" id="KW-1185">Reference proteome</keyword>
<reference evidence="3" key="1">
    <citation type="submission" date="2023-03" db="EMBL/GenBank/DDBJ databases">
        <authorList>
            <person name="Steffen K."/>
            <person name="Cardenas P."/>
        </authorList>
    </citation>
    <scope>NUCLEOTIDE SEQUENCE</scope>
</reference>
<comment type="caution">
    <text evidence="3">The sequence shown here is derived from an EMBL/GenBank/DDBJ whole genome shotgun (WGS) entry which is preliminary data.</text>
</comment>
<name>A0AA35RQZ7_GEOBA</name>